<feature type="domain" description="Peptidase S24/S26A/S26B/S26C" evidence="8">
    <location>
        <begin position="16"/>
        <end position="133"/>
    </location>
</feature>
<dbReference type="SUPFAM" id="SSF51306">
    <property type="entry name" value="LexA/Signal peptidase"/>
    <property type="match status" value="1"/>
</dbReference>
<keyword evidence="3 7" id="KW-0378">Hydrolase</keyword>
<dbReference type="GO" id="GO:0009432">
    <property type="term" value="P:SOS response"/>
    <property type="evidence" value="ECO:0007669"/>
    <property type="project" value="UniProtKB-KW"/>
</dbReference>
<keyword evidence="4 7" id="KW-0068">Autocatalytic cleavage</keyword>
<dbReference type="InterPro" id="IPR015927">
    <property type="entry name" value="Peptidase_S24_S26A/B/C"/>
</dbReference>
<reference evidence="9 10" key="1">
    <citation type="submission" date="2016-01" db="EMBL/GenBank/DDBJ databases">
        <authorList>
            <person name="Oliw E.H."/>
        </authorList>
    </citation>
    <scope>NUCLEOTIDE SEQUENCE [LARGE SCALE GENOMIC DNA]</scope>
    <source>
        <strain evidence="9 10">FRB97</strain>
    </source>
</reference>
<dbReference type="PRINTS" id="PR00726">
    <property type="entry name" value="LEXASERPTASE"/>
</dbReference>
<proteinExistence type="inferred from homology"/>
<accession>A0A250B6V3</accession>
<dbReference type="EMBL" id="CP014136">
    <property type="protein sequence ID" value="ATA21894.1"/>
    <property type="molecule type" value="Genomic_DNA"/>
</dbReference>
<comment type="similarity">
    <text evidence="1 7">Belongs to the peptidase S24 family.</text>
</comment>
<keyword evidence="5" id="KW-0234">DNA repair</keyword>
<evidence type="ECO:0000259" key="8">
    <source>
        <dbReference type="Pfam" id="PF00717"/>
    </source>
</evidence>
<dbReference type="GO" id="GO:0016787">
    <property type="term" value="F:hydrolase activity"/>
    <property type="evidence" value="ECO:0007669"/>
    <property type="project" value="UniProtKB-KW"/>
</dbReference>
<evidence type="ECO:0000256" key="6">
    <source>
        <dbReference type="ARBA" id="ARBA00023236"/>
    </source>
</evidence>
<gene>
    <name evidence="9" type="ORF">AWC35_22570</name>
</gene>
<dbReference type="InterPro" id="IPR050077">
    <property type="entry name" value="LexA_repressor"/>
</dbReference>
<evidence type="ECO:0000256" key="2">
    <source>
        <dbReference type="ARBA" id="ARBA00022763"/>
    </source>
</evidence>
<organism evidence="9 10">
    <name type="scientific">Gibbsiella quercinecans</name>
    <dbReference type="NCBI Taxonomy" id="929813"/>
    <lineage>
        <taxon>Bacteria</taxon>
        <taxon>Pseudomonadati</taxon>
        <taxon>Pseudomonadota</taxon>
        <taxon>Gammaproteobacteria</taxon>
        <taxon>Enterobacterales</taxon>
        <taxon>Yersiniaceae</taxon>
        <taxon>Gibbsiella</taxon>
    </lineage>
</organism>
<dbReference type="GO" id="GO:0006281">
    <property type="term" value="P:DNA repair"/>
    <property type="evidence" value="ECO:0007669"/>
    <property type="project" value="UniProtKB-KW"/>
</dbReference>
<keyword evidence="10" id="KW-1185">Reference proteome</keyword>
<dbReference type="InterPro" id="IPR006197">
    <property type="entry name" value="Peptidase_S24_LexA"/>
</dbReference>
<dbReference type="GO" id="GO:0003677">
    <property type="term" value="F:DNA binding"/>
    <property type="evidence" value="ECO:0007669"/>
    <property type="project" value="InterPro"/>
</dbReference>
<dbReference type="RefSeq" id="WP_095848480.1">
    <property type="nucleotide sequence ID" value="NZ_CAMKXY010000040.1"/>
</dbReference>
<dbReference type="PANTHER" id="PTHR33516:SF2">
    <property type="entry name" value="LEXA REPRESSOR-RELATED"/>
    <property type="match status" value="1"/>
</dbReference>
<protein>
    <submittedName>
        <fullName evidence="9">DNA polymerase V subunit UmuD</fullName>
    </submittedName>
</protein>
<dbReference type="NCBIfam" id="NF007621">
    <property type="entry name" value="PRK10276.1"/>
    <property type="match status" value="1"/>
</dbReference>
<dbReference type="GO" id="GO:0006355">
    <property type="term" value="P:regulation of DNA-templated transcription"/>
    <property type="evidence" value="ECO:0007669"/>
    <property type="project" value="InterPro"/>
</dbReference>
<evidence type="ECO:0000256" key="4">
    <source>
        <dbReference type="ARBA" id="ARBA00022813"/>
    </source>
</evidence>
<evidence type="ECO:0000256" key="7">
    <source>
        <dbReference type="RuleBase" id="RU003991"/>
    </source>
</evidence>
<dbReference type="InterPro" id="IPR036286">
    <property type="entry name" value="LexA/Signal_pep-like_sf"/>
</dbReference>
<dbReference type="InterPro" id="IPR039418">
    <property type="entry name" value="LexA-like"/>
</dbReference>
<dbReference type="KEGG" id="gqu:AWC35_22570"/>
<dbReference type="CDD" id="cd06529">
    <property type="entry name" value="S24_LexA-like"/>
    <property type="match status" value="1"/>
</dbReference>
<evidence type="ECO:0000313" key="10">
    <source>
        <dbReference type="Proteomes" id="UP000217182"/>
    </source>
</evidence>
<evidence type="ECO:0000256" key="3">
    <source>
        <dbReference type="ARBA" id="ARBA00022801"/>
    </source>
</evidence>
<dbReference type="OrthoDB" id="9787787at2"/>
<dbReference type="Gene3D" id="2.10.109.10">
    <property type="entry name" value="Umud Fragment, subunit A"/>
    <property type="match status" value="1"/>
</dbReference>
<dbReference type="AlphaFoldDB" id="A0A250B6V3"/>
<evidence type="ECO:0000313" key="9">
    <source>
        <dbReference type="EMBL" id="ATA21894.1"/>
    </source>
</evidence>
<keyword evidence="6" id="KW-0742">SOS response</keyword>
<dbReference type="Proteomes" id="UP000217182">
    <property type="component" value="Chromosome"/>
</dbReference>
<sequence>MRLFYPTANPGKLELPLFSDKVPAGFPSPAADYVGARIDLNEYCISHPNATYFLYATGDSMLEAGITEGSMLVVDRSISAGHGDIVIASVAGEFTVKRLCLHPRRQLEPMNPKYQPIALREGHDEVEIFGVVVSVITRLK</sequence>
<evidence type="ECO:0000256" key="1">
    <source>
        <dbReference type="ARBA" id="ARBA00007484"/>
    </source>
</evidence>
<keyword evidence="2" id="KW-0227">DNA damage</keyword>
<dbReference type="Pfam" id="PF00717">
    <property type="entry name" value="Peptidase_S24"/>
    <property type="match status" value="1"/>
</dbReference>
<name>A0A250B6V3_9GAMM</name>
<dbReference type="PANTHER" id="PTHR33516">
    <property type="entry name" value="LEXA REPRESSOR"/>
    <property type="match status" value="1"/>
</dbReference>
<evidence type="ECO:0000256" key="5">
    <source>
        <dbReference type="ARBA" id="ARBA00023204"/>
    </source>
</evidence>